<proteinExistence type="predicted"/>
<name>A0A2I0UGQ1_LIMLA</name>
<keyword evidence="1" id="KW-0808">Transferase</keyword>
<dbReference type="GO" id="GO:0003964">
    <property type="term" value="F:RNA-directed DNA polymerase activity"/>
    <property type="evidence" value="ECO:0007669"/>
    <property type="project" value="UniProtKB-KW"/>
</dbReference>
<sequence length="388" mass="44858">MVGGSLGCSDHEKIEFRIVGSVCKTRSRIETLDFRRANFDLFKKLLGEIPWVRALEGRGAQESWMIFKYHFLQAQDRCTPKSKKSGKGSRRPAWLSREILKKLKWKKEVYSMWKKSLTTWEDYKNAIRVCRDEMRKAKVSLKLNLARDVKVNKKGFFKYIGGKRKTRENVGLLLNEMGAVVTEDAEKADLLNAFFALVFTARASPQESQTLEVTEKVWTKEDFTLLEEDQVREQLSTLHICNTMCPDGMHPRMLRELAEVIAGLLSIIFKRSWRTGKVPKDWRKSNVTPFFKKGKKENLGKYRPVSLTSIQGKMMEWLVLGIISKHLEEKKAISSQDRFTKGKSCLTNLKAFYNGMNGWIDEERAVDVVYLDFSKAFGSLPQHPRRKA</sequence>
<dbReference type="AlphaFoldDB" id="A0A2I0UGQ1"/>
<accession>A0A2I0UGQ1</accession>
<evidence type="ECO:0000313" key="1">
    <source>
        <dbReference type="EMBL" id="PKU45218.1"/>
    </source>
</evidence>
<dbReference type="Proteomes" id="UP000233556">
    <property type="component" value="Unassembled WGS sequence"/>
</dbReference>
<keyword evidence="2" id="KW-1185">Reference proteome</keyword>
<keyword evidence="1" id="KW-0695">RNA-directed DNA polymerase</keyword>
<evidence type="ECO:0000313" key="2">
    <source>
        <dbReference type="Proteomes" id="UP000233556"/>
    </source>
</evidence>
<reference evidence="2" key="1">
    <citation type="submission" date="2017-11" db="EMBL/GenBank/DDBJ databases">
        <authorList>
            <person name="Lima N.C."/>
            <person name="Parody-Merino A.M."/>
            <person name="Battley P.F."/>
            <person name="Fidler A.E."/>
            <person name="Prosdocimi F."/>
        </authorList>
    </citation>
    <scope>NUCLEOTIDE SEQUENCE [LARGE SCALE GENOMIC DNA]</scope>
</reference>
<organism evidence="1 2">
    <name type="scientific">Limosa lapponica baueri</name>
    <dbReference type="NCBI Taxonomy" id="1758121"/>
    <lineage>
        <taxon>Eukaryota</taxon>
        <taxon>Metazoa</taxon>
        <taxon>Chordata</taxon>
        <taxon>Craniata</taxon>
        <taxon>Vertebrata</taxon>
        <taxon>Euteleostomi</taxon>
        <taxon>Archelosauria</taxon>
        <taxon>Archosauria</taxon>
        <taxon>Dinosauria</taxon>
        <taxon>Saurischia</taxon>
        <taxon>Theropoda</taxon>
        <taxon>Coelurosauria</taxon>
        <taxon>Aves</taxon>
        <taxon>Neognathae</taxon>
        <taxon>Neoaves</taxon>
        <taxon>Charadriiformes</taxon>
        <taxon>Scolopacidae</taxon>
        <taxon>Limosa</taxon>
    </lineage>
</organism>
<dbReference type="PANTHER" id="PTHR33395">
    <property type="entry name" value="TRANSCRIPTASE, PUTATIVE-RELATED-RELATED"/>
    <property type="match status" value="1"/>
</dbReference>
<dbReference type="GO" id="GO:0031012">
    <property type="term" value="C:extracellular matrix"/>
    <property type="evidence" value="ECO:0007669"/>
    <property type="project" value="TreeGrafter"/>
</dbReference>
<dbReference type="OrthoDB" id="416454at2759"/>
<protein>
    <submittedName>
        <fullName evidence="1">Rna-directed dna polymerase from mobile element jockey-like</fullName>
    </submittedName>
</protein>
<reference evidence="2" key="2">
    <citation type="submission" date="2017-12" db="EMBL/GenBank/DDBJ databases">
        <title>Genome sequence of the Bar-tailed Godwit (Limosa lapponica baueri).</title>
        <authorList>
            <person name="Lima N.C.B."/>
            <person name="Parody-Merino A.M."/>
            <person name="Battley P.F."/>
            <person name="Fidler A.E."/>
            <person name="Prosdocimi F."/>
        </authorList>
    </citation>
    <scope>NUCLEOTIDE SEQUENCE [LARGE SCALE GENOMIC DNA]</scope>
</reference>
<keyword evidence="1" id="KW-0548">Nucleotidyltransferase</keyword>
<gene>
    <name evidence="1" type="ORF">llap_4479</name>
</gene>
<dbReference type="EMBL" id="KZ505773">
    <property type="protein sequence ID" value="PKU45218.1"/>
    <property type="molecule type" value="Genomic_DNA"/>
</dbReference>
<dbReference type="PANTHER" id="PTHR33395:SF22">
    <property type="entry name" value="REVERSE TRANSCRIPTASE DOMAIN-CONTAINING PROTEIN"/>
    <property type="match status" value="1"/>
</dbReference>
<dbReference type="GO" id="GO:0061343">
    <property type="term" value="P:cell adhesion involved in heart morphogenesis"/>
    <property type="evidence" value="ECO:0007669"/>
    <property type="project" value="TreeGrafter"/>
</dbReference>
<dbReference type="GO" id="GO:0007508">
    <property type="term" value="P:larval heart development"/>
    <property type="evidence" value="ECO:0007669"/>
    <property type="project" value="TreeGrafter"/>
</dbReference>